<dbReference type="STRING" id="9402.L5JRG5"/>
<comment type="similarity">
    <text evidence="1">Belongs to the protein-tyrosine phosphatase family. Non-receptor class myotubularin subfamily.</text>
</comment>
<dbReference type="InterPro" id="IPR010569">
    <property type="entry name" value="Myotubularin-like_Pase_dom"/>
</dbReference>
<dbReference type="GO" id="GO:0046856">
    <property type="term" value="P:phosphatidylinositol dephosphorylation"/>
    <property type="evidence" value="ECO:0007669"/>
    <property type="project" value="TreeGrafter"/>
</dbReference>
<dbReference type="PANTHER" id="PTHR10807">
    <property type="entry name" value="MYOTUBULARIN-RELATED"/>
    <property type="match status" value="1"/>
</dbReference>
<dbReference type="PANTHER" id="PTHR10807:SF52">
    <property type="entry name" value="MYOTUBULARIN PHOSPHATASE DOMAIN-CONTAINING PROTEIN"/>
    <property type="match status" value="1"/>
</dbReference>
<sequence>MWKHWARKGRGDVALTGYIKPGFRPSLRCRPTNAWPLSEVNKDFSLCPSYPRAVIVPRTVDNDALERSARFLQGGRFPVLSYYHTPSRTVGPTPPQILSLAPTASLLGPFLHWAGQFGARLLPWLLPFLAAPCPASNRPSPLSLTLPLPTLAPPLSRVSESRLSSPDPGGSGRLKPSLFVNPGPSHVLLIGLLRSSQPLTRPTNGAALRMRSCCELCWRRPPTGRSFVVDTRSAQTSKQALITGGGTEAKVTYPGWKRLHRPLEREGACILVHGAEGTDSTLLLTLLAQLILDPLSRTIAGFQELVEREWIQHKAPTFLLFLDCVWQLGRQFPLSLEFGEGLLLALSMPPPLAPSSATAKRKGLFLRWTRPPEASEVAWEKVWQIVTDTEKTEGSQPTVSASEPQP</sequence>
<name>L5JRG5_PTEAL</name>
<dbReference type="GO" id="GO:0005737">
    <property type="term" value="C:cytoplasm"/>
    <property type="evidence" value="ECO:0007669"/>
    <property type="project" value="TreeGrafter"/>
</dbReference>
<dbReference type="PROSITE" id="PS51339">
    <property type="entry name" value="PPASE_MYOTUBULARIN"/>
    <property type="match status" value="1"/>
</dbReference>
<protein>
    <submittedName>
        <fullName evidence="3">Myotubularin-related protein 9</fullName>
    </submittedName>
</protein>
<dbReference type="eggNOG" id="KOG1089">
    <property type="taxonomic scope" value="Eukaryota"/>
</dbReference>
<reference evidence="4" key="1">
    <citation type="journal article" date="2013" name="Science">
        <title>Comparative analysis of bat genomes provides insight into the evolution of flight and immunity.</title>
        <authorList>
            <person name="Zhang G."/>
            <person name="Cowled C."/>
            <person name="Shi Z."/>
            <person name="Huang Z."/>
            <person name="Bishop-Lilly K.A."/>
            <person name="Fang X."/>
            <person name="Wynne J.W."/>
            <person name="Xiong Z."/>
            <person name="Baker M.L."/>
            <person name="Zhao W."/>
            <person name="Tachedjian M."/>
            <person name="Zhu Y."/>
            <person name="Zhou P."/>
            <person name="Jiang X."/>
            <person name="Ng J."/>
            <person name="Yang L."/>
            <person name="Wu L."/>
            <person name="Xiao J."/>
            <person name="Feng Y."/>
            <person name="Chen Y."/>
            <person name="Sun X."/>
            <person name="Zhang Y."/>
            <person name="Marsh G.A."/>
            <person name="Crameri G."/>
            <person name="Broder C.C."/>
            <person name="Frey K.G."/>
            <person name="Wang L.F."/>
            <person name="Wang J."/>
        </authorList>
    </citation>
    <scope>NUCLEOTIDE SEQUENCE [LARGE SCALE GENOMIC DNA]</scope>
</reference>
<dbReference type="AlphaFoldDB" id="L5JRG5"/>
<dbReference type="Proteomes" id="UP000010552">
    <property type="component" value="Unassembled WGS sequence"/>
</dbReference>
<evidence type="ECO:0000259" key="2">
    <source>
        <dbReference type="PROSITE" id="PS51339"/>
    </source>
</evidence>
<proteinExistence type="inferred from homology"/>
<dbReference type="EMBL" id="KB031148">
    <property type="protein sequence ID" value="ELK02019.1"/>
    <property type="molecule type" value="Genomic_DNA"/>
</dbReference>
<dbReference type="SUPFAM" id="SSF52799">
    <property type="entry name" value="(Phosphotyrosine protein) phosphatases II"/>
    <property type="match status" value="2"/>
</dbReference>
<dbReference type="InParanoid" id="L5JRG5"/>
<evidence type="ECO:0000313" key="4">
    <source>
        <dbReference type="Proteomes" id="UP000010552"/>
    </source>
</evidence>
<gene>
    <name evidence="3" type="ORF">PAL_GLEAN10015016</name>
</gene>
<evidence type="ECO:0000256" key="1">
    <source>
        <dbReference type="ARBA" id="ARBA00007471"/>
    </source>
</evidence>
<dbReference type="Pfam" id="PF06602">
    <property type="entry name" value="Myotub-related"/>
    <property type="match status" value="2"/>
</dbReference>
<evidence type="ECO:0000313" key="3">
    <source>
        <dbReference type="EMBL" id="ELK02019.1"/>
    </source>
</evidence>
<dbReference type="InterPro" id="IPR030564">
    <property type="entry name" value="Myotubularin"/>
</dbReference>
<dbReference type="GO" id="GO:0010507">
    <property type="term" value="P:negative regulation of autophagy"/>
    <property type="evidence" value="ECO:0007669"/>
    <property type="project" value="TreeGrafter"/>
</dbReference>
<keyword evidence="4" id="KW-1185">Reference proteome</keyword>
<accession>L5JRG5</accession>
<organism evidence="3 4">
    <name type="scientific">Pteropus alecto</name>
    <name type="common">Black flying fox</name>
    <dbReference type="NCBI Taxonomy" id="9402"/>
    <lineage>
        <taxon>Eukaryota</taxon>
        <taxon>Metazoa</taxon>
        <taxon>Chordata</taxon>
        <taxon>Craniata</taxon>
        <taxon>Vertebrata</taxon>
        <taxon>Euteleostomi</taxon>
        <taxon>Mammalia</taxon>
        <taxon>Eutheria</taxon>
        <taxon>Laurasiatheria</taxon>
        <taxon>Chiroptera</taxon>
        <taxon>Yinpterochiroptera</taxon>
        <taxon>Pteropodoidea</taxon>
        <taxon>Pteropodidae</taxon>
        <taxon>Pteropodinae</taxon>
        <taxon>Pteropus</taxon>
    </lineage>
</organism>
<dbReference type="GO" id="GO:0019903">
    <property type="term" value="F:protein phosphatase binding"/>
    <property type="evidence" value="ECO:0007669"/>
    <property type="project" value="TreeGrafter"/>
</dbReference>
<dbReference type="InterPro" id="IPR029021">
    <property type="entry name" value="Prot-tyrosine_phosphatase-like"/>
</dbReference>
<feature type="domain" description="Myotubularin phosphatase" evidence="2">
    <location>
        <begin position="1"/>
        <end position="346"/>
    </location>
</feature>